<evidence type="ECO:0000259" key="6">
    <source>
        <dbReference type="Pfam" id="PF02544"/>
    </source>
</evidence>
<evidence type="ECO:0000313" key="7">
    <source>
        <dbReference type="EMBL" id="USW47772.1"/>
    </source>
</evidence>
<feature type="transmembrane region" description="Helical" evidence="5">
    <location>
        <begin position="7"/>
        <end position="26"/>
    </location>
</feature>
<dbReference type="EC" id="1.3.1.94" evidence="5"/>
<comment type="catalytic activity">
    <reaction evidence="5">
        <text>a di-trans,poly-cis-dolichal + NADP(+) = a di-trans,poly-cis-polyprenal + NADPH + H(+)</text>
        <dbReference type="Rhea" id="RHEA:80727"/>
        <dbReference type="Rhea" id="RHEA-COMP:19536"/>
        <dbReference type="Rhea" id="RHEA-COMP:19537"/>
        <dbReference type="ChEBI" id="CHEBI:15378"/>
        <dbReference type="ChEBI" id="CHEBI:57783"/>
        <dbReference type="ChEBI" id="CHEBI:58349"/>
        <dbReference type="ChEBI" id="CHEBI:231623"/>
        <dbReference type="ChEBI" id="CHEBI:231637"/>
        <dbReference type="EC" id="1.3.1.94"/>
    </reaction>
    <physiologicalReaction direction="right-to-left" evidence="5">
        <dbReference type="Rhea" id="RHEA:80729"/>
    </physiologicalReaction>
</comment>
<evidence type="ECO:0000256" key="5">
    <source>
        <dbReference type="RuleBase" id="RU367081"/>
    </source>
</evidence>
<keyword evidence="2 5" id="KW-0812">Transmembrane</keyword>
<protein>
    <recommendedName>
        <fullName evidence="5">Polyprenal reductase</fullName>
        <ecNumber evidence="5">1.3.1.94</ecNumber>
    </recommendedName>
</protein>
<dbReference type="GO" id="GO:0160198">
    <property type="term" value="F:polyprenal reductase activity"/>
    <property type="evidence" value="ECO:0007669"/>
    <property type="project" value="UniProtKB-EC"/>
</dbReference>
<accession>A0A9Q9AKK0</accession>
<keyword evidence="5" id="KW-0256">Endoplasmic reticulum</keyword>
<keyword evidence="3 5" id="KW-1133">Transmembrane helix</keyword>
<dbReference type="AlphaFoldDB" id="A0A9Q9AKK0"/>
<gene>
    <name evidence="7" type="ORF">Slin15195_G010910</name>
</gene>
<dbReference type="InterPro" id="IPR001104">
    <property type="entry name" value="3-oxo-5_a-steroid_4-DH_C"/>
</dbReference>
<feature type="transmembrane region" description="Helical" evidence="5">
    <location>
        <begin position="237"/>
        <end position="260"/>
    </location>
</feature>
<evidence type="ECO:0000256" key="4">
    <source>
        <dbReference type="ARBA" id="ARBA00023136"/>
    </source>
</evidence>
<dbReference type="PANTHER" id="PTHR14624:SF0">
    <property type="entry name" value="POLYPRENOL REDUCTASE"/>
    <property type="match status" value="1"/>
</dbReference>
<dbReference type="GO" id="GO:0005789">
    <property type="term" value="C:endoplasmic reticulum membrane"/>
    <property type="evidence" value="ECO:0007669"/>
    <property type="project" value="UniProtKB-SubCell"/>
</dbReference>
<evidence type="ECO:0000313" key="8">
    <source>
        <dbReference type="Proteomes" id="UP001056384"/>
    </source>
</evidence>
<dbReference type="PROSITE" id="PS50244">
    <property type="entry name" value="S5A_REDUCTASE"/>
    <property type="match status" value="1"/>
</dbReference>
<comment type="subcellular location">
    <subcellularLocation>
        <location evidence="1">Endomembrane system</location>
        <topology evidence="1">Multi-pass membrane protein</topology>
    </subcellularLocation>
    <subcellularLocation>
        <location evidence="5">Endoplasmic reticulum membrane</location>
    </subcellularLocation>
</comment>
<comment type="pathway">
    <text evidence="5">Protein modification; protein glycosylation.</text>
</comment>
<dbReference type="GO" id="GO:0016095">
    <property type="term" value="P:polyprenol catabolic process"/>
    <property type="evidence" value="ECO:0007669"/>
    <property type="project" value="UniProtKB-UniRule"/>
</dbReference>
<reference evidence="7" key="1">
    <citation type="submission" date="2022-06" db="EMBL/GenBank/DDBJ databases">
        <title>Complete genome sequences of two strains of the flax pathogen Septoria linicola.</title>
        <authorList>
            <person name="Lapalu N."/>
            <person name="Simon A."/>
            <person name="Demenou B."/>
            <person name="Paumier D."/>
            <person name="Guillot M.-P."/>
            <person name="Gout L."/>
            <person name="Valade R."/>
        </authorList>
    </citation>
    <scope>NUCLEOTIDE SEQUENCE</scope>
    <source>
        <strain evidence="7">SE15195</strain>
    </source>
</reference>
<dbReference type="GO" id="GO:0102389">
    <property type="term" value="F:polyprenol reductase activity"/>
    <property type="evidence" value="ECO:0007669"/>
    <property type="project" value="UniProtKB-UniRule"/>
</dbReference>
<dbReference type="Pfam" id="PF02544">
    <property type="entry name" value="Steroid_dh"/>
    <property type="match status" value="1"/>
</dbReference>
<feature type="transmembrane region" description="Helical" evidence="5">
    <location>
        <begin position="73"/>
        <end position="92"/>
    </location>
</feature>
<dbReference type="GO" id="GO:0006488">
    <property type="term" value="P:dolichol-linked oligosaccharide biosynthetic process"/>
    <property type="evidence" value="ECO:0007669"/>
    <property type="project" value="UniProtKB-UniRule"/>
</dbReference>
<dbReference type="GO" id="GO:0003865">
    <property type="term" value="F:3-oxo-5-alpha-steroid 4-dehydrogenase activity"/>
    <property type="evidence" value="ECO:0007669"/>
    <property type="project" value="TreeGrafter"/>
</dbReference>
<keyword evidence="4 5" id="KW-0472">Membrane</keyword>
<evidence type="ECO:0000256" key="1">
    <source>
        <dbReference type="ARBA" id="ARBA00004127"/>
    </source>
</evidence>
<comment type="function">
    <text evidence="5">Plays a key role in early steps of protein N-linked glycosylation by being involved in the conversion of polyprenol into dolichol. Acts as a polyprenal reductase that mediates the reduction of polyprenal into dolichal in a NADP-dependent mechanism. Dolichols are required for the synthesis of dolichol-linked monosaccharides and the oligosaccharide precursor used for N-glycosylation.</text>
</comment>
<evidence type="ECO:0000256" key="3">
    <source>
        <dbReference type="ARBA" id="ARBA00022989"/>
    </source>
</evidence>
<feature type="transmembrane region" description="Helical" evidence="5">
    <location>
        <begin position="150"/>
        <end position="173"/>
    </location>
</feature>
<dbReference type="PANTHER" id="PTHR14624">
    <property type="entry name" value="DFG10 PROTEIN"/>
    <property type="match status" value="1"/>
</dbReference>
<dbReference type="EMBL" id="CP099418">
    <property type="protein sequence ID" value="USW47772.1"/>
    <property type="molecule type" value="Genomic_DNA"/>
</dbReference>
<dbReference type="InterPro" id="IPR039698">
    <property type="entry name" value="Dfg10/SRD5A3"/>
</dbReference>
<keyword evidence="5" id="KW-0560">Oxidoreductase</keyword>
<keyword evidence="5" id="KW-0521">NADP</keyword>
<keyword evidence="8" id="KW-1185">Reference proteome</keyword>
<sequence length="313" mass="34202">MALDVVLTLRIAYLAAATLIMVIFAIPPLGTRFLSYGARSSAAPAAKKEGNYDFPYKPLTALLDWLAGVSVPHSWFASFYAISVGCSMYWAVEMVCKGPAFTAIASCAQMQSSSMTLSQVQVAWLVMFAQGSRRLYECTSLSRPSASQMWVGHWALGVLFYVCTNIALWAQAIPTLQNHAFSLQDLKFAGPSLRSFVGILIFMLASGLQHDCHAYLASLKSSPKDGTTTYKMPEHPAWNLSLTPHYFSECLIYLALALVAAPTGQLVNGTLLCALIFVVVNLGVTAHGTEKWYTQKFGTQQTQGRAKMIPLVY</sequence>
<dbReference type="OrthoDB" id="541710at2759"/>
<feature type="domain" description="3-oxo-5-alpha-steroid 4-dehydrogenase C-terminal" evidence="6">
    <location>
        <begin position="193"/>
        <end position="313"/>
    </location>
</feature>
<organism evidence="7 8">
    <name type="scientific">Septoria linicola</name>
    <dbReference type="NCBI Taxonomy" id="215465"/>
    <lineage>
        <taxon>Eukaryota</taxon>
        <taxon>Fungi</taxon>
        <taxon>Dikarya</taxon>
        <taxon>Ascomycota</taxon>
        <taxon>Pezizomycotina</taxon>
        <taxon>Dothideomycetes</taxon>
        <taxon>Dothideomycetidae</taxon>
        <taxon>Mycosphaerellales</taxon>
        <taxon>Mycosphaerellaceae</taxon>
        <taxon>Septoria</taxon>
    </lineage>
</organism>
<dbReference type="Proteomes" id="UP001056384">
    <property type="component" value="Chromosome 1"/>
</dbReference>
<proteinExistence type="inferred from homology"/>
<name>A0A9Q9AKK0_9PEZI</name>
<evidence type="ECO:0000256" key="2">
    <source>
        <dbReference type="ARBA" id="ARBA00022692"/>
    </source>
</evidence>
<comment type="similarity">
    <text evidence="5">Belongs to the steroid 5-alpha reductase family. Polyprenal reductase subfamily.</text>
</comment>
<feature type="transmembrane region" description="Helical" evidence="5">
    <location>
        <begin position="266"/>
        <end position="286"/>
    </location>
</feature>